<feature type="compositionally biased region" description="Basic and acidic residues" evidence="1">
    <location>
        <begin position="1"/>
        <end position="21"/>
    </location>
</feature>
<dbReference type="AlphaFoldDB" id="A0A084AFN2"/>
<evidence type="ECO:0000313" key="2">
    <source>
        <dbReference type="EMBL" id="KEY64111.1"/>
    </source>
</evidence>
<keyword evidence="3" id="KW-1185">Reference proteome</keyword>
<feature type="region of interest" description="Disordered" evidence="1">
    <location>
        <begin position="1"/>
        <end position="66"/>
    </location>
</feature>
<proteinExistence type="predicted"/>
<protein>
    <submittedName>
        <fullName evidence="2">Uncharacterized protein</fullName>
    </submittedName>
</protein>
<sequence>MPEADRNRIDAHNRKIPDKNMDSTPVGPGKVPRKFCDGFLGPNARRSGTHDGEVRERRNPSTEAAPDETVCGALEIDLCQCSVQNRDGCNNFLVWRVLGFFRPKEGGFEQDPIPTCCVVGGRV</sequence>
<evidence type="ECO:0000256" key="1">
    <source>
        <dbReference type="SAM" id="MobiDB-lite"/>
    </source>
</evidence>
<accession>A0A084AFN2</accession>
<name>A0A084AFN2_STACB</name>
<feature type="compositionally biased region" description="Basic and acidic residues" evidence="1">
    <location>
        <begin position="48"/>
        <end position="60"/>
    </location>
</feature>
<dbReference type="HOGENOM" id="CLU_2016713_0_0_1"/>
<organism evidence="2 3">
    <name type="scientific">Stachybotrys chartarum (strain CBS 109288 / IBT 7711)</name>
    <name type="common">Toxic black mold</name>
    <name type="synonym">Stilbospora chartarum</name>
    <dbReference type="NCBI Taxonomy" id="1280523"/>
    <lineage>
        <taxon>Eukaryota</taxon>
        <taxon>Fungi</taxon>
        <taxon>Dikarya</taxon>
        <taxon>Ascomycota</taxon>
        <taxon>Pezizomycotina</taxon>
        <taxon>Sordariomycetes</taxon>
        <taxon>Hypocreomycetidae</taxon>
        <taxon>Hypocreales</taxon>
        <taxon>Stachybotryaceae</taxon>
        <taxon>Stachybotrys</taxon>
    </lineage>
</organism>
<dbReference type="EMBL" id="KL648752">
    <property type="protein sequence ID" value="KEY64111.1"/>
    <property type="molecule type" value="Genomic_DNA"/>
</dbReference>
<evidence type="ECO:0000313" key="3">
    <source>
        <dbReference type="Proteomes" id="UP000028045"/>
    </source>
</evidence>
<dbReference type="Proteomes" id="UP000028045">
    <property type="component" value="Unassembled WGS sequence"/>
</dbReference>
<reference evidence="2 3" key="1">
    <citation type="journal article" date="2014" name="BMC Genomics">
        <title>Comparative genome sequencing reveals chemotype-specific gene clusters in the toxigenic black mold Stachybotrys.</title>
        <authorList>
            <person name="Semeiks J."/>
            <person name="Borek D."/>
            <person name="Otwinowski Z."/>
            <person name="Grishin N.V."/>
        </authorList>
    </citation>
    <scope>NUCLEOTIDE SEQUENCE [LARGE SCALE GENOMIC DNA]</scope>
    <source>
        <strain evidence="3">CBS 109288 / IBT 7711</strain>
    </source>
</reference>
<gene>
    <name evidence="2" type="ORF">S7711_11148</name>
</gene>